<proteinExistence type="predicted"/>
<sequence>MECNNAYVVGGCPGPSQGGDSSFLEARPVLSSEGGLLFIVHHYEAGVLPVGDRITPYKWEVVGGEYGAFKLKERIPYVPTCMFWIFRKSFSELMPDVLTAGEFRACARGPLVLPEFVEEIFLVNESVAAVLRAGWIKESFSKAWDKALAENWADAHRYADLAFVMKGGFDLAIFVLVVIATEKIYGKKRAEWEVSYARNSCGAAFIVEFQKQKERVLEALAAKNPFPAQ</sequence>
<accession>A0A1G2DMI4</accession>
<reference evidence="1 2" key="1">
    <citation type="journal article" date="2016" name="Nat. Commun.">
        <title>Thousands of microbial genomes shed light on interconnected biogeochemical processes in an aquifer system.</title>
        <authorList>
            <person name="Anantharaman K."/>
            <person name="Brown C.T."/>
            <person name="Hug L.A."/>
            <person name="Sharon I."/>
            <person name="Castelle C.J."/>
            <person name="Probst A.J."/>
            <person name="Thomas B.C."/>
            <person name="Singh A."/>
            <person name="Wilkins M.J."/>
            <person name="Karaoz U."/>
            <person name="Brodie E.L."/>
            <person name="Williams K.H."/>
            <person name="Hubbard S.S."/>
            <person name="Banfield J.F."/>
        </authorList>
    </citation>
    <scope>NUCLEOTIDE SEQUENCE [LARGE SCALE GENOMIC DNA]</scope>
</reference>
<evidence type="ECO:0000313" key="2">
    <source>
        <dbReference type="Proteomes" id="UP000177573"/>
    </source>
</evidence>
<dbReference type="Proteomes" id="UP000177573">
    <property type="component" value="Unassembled WGS sequence"/>
</dbReference>
<gene>
    <name evidence="1" type="ORF">A3J08_00580</name>
</gene>
<comment type="caution">
    <text evidence="1">The sequence shown here is derived from an EMBL/GenBank/DDBJ whole genome shotgun (WGS) entry which is preliminary data.</text>
</comment>
<organism evidence="1 2">
    <name type="scientific">Candidatus Lloydbacteria bacterium RIFCSPLOWO2_02_FULL_51_11</name>
    <dbReference type="NCBI Taxonomy" id="1798667"/>
    <lineage>
        <taxon>Bacteria</taxon>
        <taxon>Candidatus Lloydiibacteriota</taxon>
    </lineage>
</organism>
<protein>
    <submittedName>
        <fullName evidence="1">Uncharacterized protein</fullName>
    </submittedName>
</protein>
<dbReference type="EMBL" id="MHLR01000023">
    <property type="protein sequence ID" value="OGZ14819.1"/>
    <property type="molecule type" value="Genomic_DNA"/>
</dbReference>
<dbReference type="AlphaFoldDB" id="A0A1G2DMI4"/>
<name>A0A1G2DMI4_9BACT</name>
<evidence type="ECO:0000313" key="1">
    <source>
        <dbReference type="EMBL" id="OGZ14819.1"/>
    </source>
</evidence>